<comment type="catalytic activity">
    <reaction evidence="10">
        <text>D-xylose + NADP(+) = D-xylono-1,5-lactone + NADPH + H(+)</text>
        <dbReference type="Rhea" id="RHEA:22000"/>
        <dbReference type="ChEBI" id="CHEBI:15378"/>
        <dbReference type="ChEBI" id="CHEBI:15867"/>
        <dbReference type="ChEBI" id="CHEBI:53455"/>
        <dbReference type="ChEBI" id="CHEBI:57783"/>
        <dbReference type="ChEBI" id="CHEBI:58349"/>
        <dbReference type="EC" id="1.1.1.179"/>
    </reaction>
</comment>
<comment type="similarity">
    <text evidence="1">Belongs to the Gfo/Idh/MocA family.</text>
</comment>
<reference evidence="13" key="1">
    <citation type="submission" date="2020-11" db="EMBL/GenBank/DDBJ databases">
        <authorList>
            <person name="Tran Van P."/>
        </authorList>
    </citation>
    <scope>NUCLEOTIDE SEQUENCE</scope>
</reference>
<evidence type="ECO:0000313" key="13">
    <source>
        <dbReference type="EMBL" id="CAD7273607.1"/>
    </source>
</evidence>
<dbReference type="PANTHER" id="PTHR22604:SF105">
    <property type="entry name" value="TRANS-1,2-DIHYDROBENZENE-1,2-DIOL DEHYDROGENASE"/>
    <property type="match status" value="1"/>
</dbReference>
<dbReference type="EMBL" id="OA882185">
    <property type="protein sequence ID" value="CAD7273607.1"/>
    <property type="molecule type" value="Genomic_DNA"/>
</dbReference>
<accession>A0A7R9GA93</accession>
<evidence type="ECO:0000256" key="10">
    <source>
        <dbReference type="ARBA" id="ARBA00049233"/>
    </source>
</evidence>
<sequence>MKVIRWGIVGCGLISGDFVKALKTVLDEGHEISAVAARDTDRAREFADLHGIAKSFGSYEELAADAEIDVVYIGTVASCHYAQCKLFMSQGKHVLCEKPMGMNADQVRALVKYAATKKVFLMEAMWARFNPVYLELQQQIAEGVIGDVVHVSSTFGFDLSSVESVSTRRAGGGSLIHGGIYNVHLALTAFGSRFPEKILSTGNLNSEGMDTDDCTILGFPGGKTASWATNCSVELPNEAFVVGTKGIIKIEAPFCSTTKLVSPKGEFITRVPEELEFVLPNSYILRYEAIHVGDCIRQGKLESERMSWKDSVVMHEIMDTIRREIGVNFDQEHRLVAAAARDAGRAKEFAEKFGFAKSYGSYEEMAQDPEIEVVYIGTLCRDHVAHSKLFMDHGKNVLCEKPLSVNVEEVRALTEYAKEKNLFLMEFHMFGRQAMWARINPVYIKMREEIDKGTIGEVLHVNNLFGYDQKFRDWMYRKDQNGGGLLDMGVYNAHLATMVFWRERPVDIVTTGFLNDDGVDTSTTTTLVYSGGRTAVSVTSIDVFLPNQAVIVGTKGSMILRSPFWTSPELVTPTETFKFPEPGLATNFPRSYFLRNEAIEVRKCLKAGLKQSPRMTWEDSILMHDILTQVRRKNGVIYEQDLKYQ</sequence>
<dbReference type="SUPFAM" id="SSF51735">
    <property type="entry name" value="NAD(P)-binding Rossmann-fold domains"/>
    <property type="match status" value="2"/>
</dbReference>
<dbReference type="Gene3D" id="1.10.3270.10">
    <property type="entry name" value="HMGR, N-terminal domain"/>
    <property type="match status" value="1"/>
</dbReference>
<dbReference type="SUPFAM" id="SSF55347">
    <property type="entry name" value="Glyceraldehyde-3-phosphate dehydrogenase-like, C-terminal domain"/>
    <property type="match status" value="2"/>
</dbReference>
<dbReference type="InterPro" id="IPR036291">
    <property type="entry name" value="NAD(P)-bd_dom_sf"/>
</dbReference>
<evidence type="ECO:0000259" key="11">
    <source>
        <dbReference type="Pfam" id="PF01408"/>
    </source>
</evidence>
<evidence type="ECO:0000256" key="8">
    <source>
        <dbReference type="ARBA" id="ARBA00043025"/>
    </source>
</evidence>
<name>A0A7R9GA93_9CRUS</name>
<proteinExistence type="inferred from homology"/>
<protein>
    <recommendedName>
        <fullName evidence="5">Trans-1,2-dihydrobenzene-1,2-diol dehydrogenase</fullName>
        <ecNumber evidence="4">1.1.1.179</ecNumber>
        <ecNumber evidence="3">1.3.1.20</ecNumber>
    </recommendedName>
    <alternativeName>
        <fullName evidence="8">D-xylose 1-dehydrogenase</fullName>
    </alternativeName>
    <alternativeName>
        <fullName evidence="7">D-xylose-NADP dehydrogenase</fullName>
    </alternativeName>
    <alternativeName>
        <fullName evidence="6">Dimeric dihydrodiol dehydrogenase</fullName>
    </alternativeName>
</protein>
<evidence type="ECO:0000256" key="1">
    <source>
        <dbReference type="ARBA" id="ARBA00010928"/>
    </source>
</evidence>
<dbReference type="PANTHER" id="PTHR22604">
    <property type="entry name" value="OXIDOREDUCTASES"/>
    <property type="match status" value="1"/>
</dbReference>
<dbReference type="Proteomes" id="UP000678499">
    <property type="component" value="Unassembled WGS sequence"/>
</dbReference>
<keyword evidence="2" id="KW-0560">Oxidoreductase</keyword>
<dbReference type="GO" id="GO:0000166">
    <property type="term" value="F:nucleotide binding"/>
    <property type="evidence" value="ECO:0007669"/>
    <property type="project" value="InterPro"/>
</dbReference>
<dbReference type="Gene3D" id="3.30.360.10">
    <property type="entry name" value="Dihydrodipicolinate Reductase, domain 2"/>
    <property type="match status" value="2"/>
</dbReference>
<dbReference type="InterPro" id="IPR055170">
    <property type="entry name" value="GFO_IDH_MocA-like_dom"/>
</dbReference>
<dbReference type="GO" id="GO:0047115">
    <property type="term" value="F:trans-1,2-dihydrobenzene-1,2-diol dehydrogenase activity"/>
    <property type="evidence" value="ECO:0007669"/>
    <property type="project" value="UniProtKB-EC"/>
</dbReference>
<feature type="domain" description="Gfo/Idh/MocA-like oxidoreductase N-terminal" evidence="11">
    <location>
        <begin position="330"/>
        <end position="426"/>
    </location>
</feature>
<feature type="domain" description="GFO/IDH/MocA-like oxidoreductase" evidence="12">
    <location>
        <begin position="443"/>
        <end position="558"/>
    </location>
</feature>
<dbReference type="GO" id="GO:0047837">
    <property type="term" value="F:D-xylose 1-dehydrogenase (NADP+) activity"/>
    <property type="evidence" value="ECO:0007669"/>
    <property type="project" value="UniProtKB-EC"/>
</dbReference>
<evidence type="ECO:0000256" key="6">
    <source>
        <dbReference type="ARBA" id="ARBA00042926"/>
    </source>
</evidence>
<feature type="domain" description="Gfo/Idh/MocA-like oxidoreductase N-terminal" evidence="11">
    <location>
        <begin position="4"/>
        <end position="123"/>
    </location>
</feature>
<gene>
    <name evidence="13" type="ORF">NMOB1V02_LOCUS1484</name>
</gene>
<evidence type="ECO:0000256" key="3">
    <source>
        <dbReference type="ARBA" id="ARBA00038853"/>
    </source>
</evidence>
<feature type="domain" description="GFO/IDH/MocA-like oxidoreductase" evidence="12">
    <location>
        <begin position="133"/>
        <end position="248"/>
    </location>
</feature>
<dbReference type="EC" id="1.3.1.20" evidence="3"/>
<dbReference type="Gene3D" id="3.40.50.720">
    <property type="entry name" value="NAD(P)-binding Rossmann-like Domain"/>
    <property type="match status" value="1"/>
</dbReference>
<dbReference type="InterPro" id="IPR023282">
    <property type="entry name" value="HMG_CoA_Rdtase_N"/>
</dbReference>
<dbReference type="Pfam" id="PF22725">
    <property type="entry name" value="GFO_IDH_MocA_C3"/>
    <property type="match status" value="2"/>
</dbReference>
<dbReference type="OrthoDB" id="2129491at2759"/>
<dbReference type="InterPro" id="IPR000683">
    <property type="entry name" value="Gfo/Idh/MocA-like_OxRdtase_N"/>
</dbReference>
<dbReference type="GO" id="GO:0004420">
    <property type="term" value="F:hydroxymethylglutaryl-CoA reductase (NADPH) activity"/>
    <property type="evidence" value="ECO:0007669"/>
    <property type="project" value="InterPro"/>
</dbReference>
<evidence type="ECO:0000313" key="14">
    <source>
        <dbReference type="Proteomes" id="UP000678499"/>
    </source>
</evidence>
<dbReference type="EC" id="1.1.1.179" evidence="4"/>
<dbReference type="AlphaFoldDB" id="A0A7R9GA93"/>
<keyword evidence="14" id="KW-1185">Reference proteome</keyword>
<evidence type="ECO:0000256" key="2">
    <source>
        <dbReference type="ARBA" id="ARBA00023002"/>
    </source>
</evidence>
<dbReference type="Pfam" id="PF01408">
    <property type="entry name" value="GFO_IDH_MocA"/>
    <property type="match status" value="2"/>
</dbReference>
<evidence type="ECO:0000256" key="5">
    <source>
        <dbReference type="ARBA" id="ARBA00040603"/>
    </source>
</evidence>
<evidence type="ECO:0000256" key="9">
    <source>
        <dbReference type="ARBA" id="ARBA00047423"/>
    </source>
</evidence>
<comment type="catalytic activity">
    <reaction evidence="9">
        <text>(1R,2R)-1,2-dihydrobenzene-1,2-diol + NADP(+) = catechol + NADPH + H(+)</text>
        <dbReference type="Rhea" id="RHEA:16729"/>
        <dbReference type="ChEBI" id="CHEBI:10702"/>
        <dbReference type="ChEBI" id="CHEBI:15378"/>
        <dbReference type="ChEBI" id="CHEBI:18135"/>
        <dbReference type="ChEBI" id="CHEBI:57783"/>
        <dbReference type="ChEBI" id="CHEBI:58349"/>
        <dbReference type="EC" id="1.3.1.20"/>
    </reaction>
</comment>
<organism evidence="13">
    <name type="scientific">Notodromas monacha</name>
    <dbReference type="NCBI Taxonomy" id="399045"/>
    <lineage>
        <taxon>Eukaryota</taxon>
        <taxon>Metazoa</taxon>
        <taxon>Ecdysozoa</taxon>
        <taxon>Arthropoda</taxon>
        <taxon>Crustacea</taxon>
        <taxon>Oligostraca</taxon>
        <taxon>Ostracoda</taxon>
        <taxon>Podocopa</taxon>
        <taxon>Podocopida</taxon>
        <taxon>Cypridocopina</taxon>
        <taxon>Cypridoidea</taxon>
        <taxon>Cyprididae</taxon>
        <taxon>Notodromas</taxon>
    </lineage>
</organism>
<evidence type="ECO:0000256" key="7">
    <source>
        <dbReference type="ARBA" id="ARBA00042988"/>
    </source>
</evidence>
<dbReference type="EMBL" id="CAJPEX010000148">
    <property type="protein sequence ID" value="CAG0913759.1"/>
    <property type="molecule type" value="Genomic_DNA"/>
</dbReference>
<evidence type="ECO:0000256" key="4">
    <source>
        <dbReference type="ARBA" id="ARBA00038984"/>
    </source>
</evidence>
<dbReference type="InterPro" id="IPR050984">
    <property type="entry name" value="Gfo/Idh/MocA_domain"/>
</dbReference>
<evidence type="ECO:0000259" key="12">
    <source>
        <dbReference type="Pfam" id="PF22725"/>
    </source>
</evidence>